<gene>
    <name evidence="1" type="ORF">QVD17_16796</name>
</gene>
<evidence type="ECO:0000313" key="2">
    <source>
        <dbReference type="Proteomes" id="UP001229421"/>
    </source>
</evidence>
<organism evidence="1 2">
    <name type="scientific">Tagetes erecta</name>
    <name type="common">African marigold</name>
    <dbReference type="NCBI Taxonomy" id="13708"/>
    <lineage>
        <taxon>Eukaryota</taxon>
        <taxon>Viridiplantae</taxon>
        <taxon>Streptophyta</taxon>
        <taxon>Embryophyta</taxon>
        <taxon>Tracheophyta</taxon>
        <taxon>Spermatophyta</taxon>
        <taxon>Magnoliopsida</taxon>
        <taxon>eudicotyledons</taxon>
        <taxon>Gunneridae</taxon>
        <taxon>Pentapetalae</taxon>
        <taxon>asterids</taxon>
        <taxon>campanulids</taxon>
        <taxon>Asterales</taxon>
        <taxon>Asteraceae</taxon>
        <taxon>Asteroideae</taxon>
        <taxon>Heliantheae alliance</taxon>
        <taxon>Tageteae</taxon>
        <taxon>Tagetes</taxon>
    </lineage>
</organism>
<keyword evidence="2" id="KW-1185">Reference proteome</keyword>
<dbReference type="AlphaFoldDB" id="A0AAD8KRB4"/>
<name>A0AAD8KRB4_TARER</name>
<sequence>MEQIKLHHIQGLMSLFRHEIGGIEVWHMHFIDFMGEKILKAMGTLHGSPLQKKDTHAVFSEPVDPNELPD</sequence>
<dbReference type="EMBL" id="JAUHHV010000004">
    <property type="protein sequence ID" value="KAK1427994.1"/>
    <property type="molecule type" value="Genomic_DNA"/>
</dbReference>
<reference evidence="1" key="1">
    <citation type="journal article" date="2023" name="bioRxiv">
        <title>Improved chromosome-level genome assembly for marigold (Tagetes erecta).</title>
        <authorList>
            <person name="Jiang F."/>
            <person name="Yuan L."/>
            <person name="Wang S."/>
            <person name="Wang H."/>
            <person name="Xu D."/>
            <person name="Wang A."/>
            <person name="Fan W."/>
        </authorList>
    </citation>
    <scope>NUCLEOTIDE SEQUENCE</scope>
    <source>
        <strain evidence="1">WSJ</strain>
        <tissue evidence="1">Leaf</tissue>
    </source>
</reference>
<evidence type="ECO:0000313" key="1">
    <source>
        <dbReference type="EMBL" id="KAK1427994.1"/>
    </source>
</evidence>
<dbReference type="Proteomes" id="UP001229421">
    <property type="component" value="Unassembled WGS sequence"/>
</dbReference>
<comment type="caution">
    <text evidence="1">The sequence shown here is derived from an EMBL/GenBank/DDBJ whole genome shotgun (WGS) entry which is preliminary data.</text>
</comment>
<accession>A0AAD8KRB4</accession>
<proteinExistence type="predicted"/>
<protein>
    <submittedName>
        <fullName evidence="1">Uncharacterized protein</fullName>
    </submittedName>
</protein>